<organism evidence="4 5">
    <name type="scientific">Luteimonas rhizosphaericola</name>
    <dbReference type="NCBI Taxonomy" id="3042024"/>
    <lineage>
        <taxon>Bacteria</taxon>
        <taxon>Pseudomonadati</taxon>
        <taxon>Pseudomonadota</taxon>
        <taxon>Gammaproteobacteria</taxon>
        <taxon>Lysobacterales</taxon>
        <taxon>Lysobacteraceae</taxon>
        <taxon>Luteimonas</taxon>
    </lineage>
</organism>
<dbReference type="PROSITE" id="PS51318">
    <property type="entry name" value="TAT"/>
    <property type="match status" value="1"/>
</dbReference>
<proteinExistence type="predicted"/>
<evidence type="ECO:0000313" key="5">
    <source>
        <dbReference type="Proteomes" id="UP001156831"/>
    </source>
</evidence>
<feature type="chain" id="PRO_5046941496" evidence="3">
    <location>
        <begin position="37"/>
        <end position="516"/>
    </location>
</feature>
<sequence length="516" mass="54714">MTRIELDRREFLKGCCATAAVGAAGPALLFGSPAHAAVNSYDTVVHVFLRGGIDGLNLVLPVSGNDRTYYEQARPDLRVPVSGDNAALPLTLANGSATGFGLHGAASGLRDIWNDGKLAIVHCCGLLTTVTRSHFDAQQYLDFGTPGSKGNGTGWIARAWGTQPGASSSTIMPALAVNSRMPANLLGATQALTMGSPNDFMLNNGSWAWQQAREGSPAGFKGVNETLASMWQGNVGLEHSGRAADGALRTVASQPYTGTLPASWPTTNVARQLWTVAQSIRFNLGLRYATIDVGGWDTHDGQGNGGGGYFRDRVGELSQALAAFYAELSGTGEMARVTVVVQSEFGRRVRENGSGGTDHGYGNPLLVLGGPVNGRRFYGSWRGLNPEILSPYFGDVPVTTDFRRVFTELLQSRMGHTRTAEVFPGYSGYSPLGMFAGAGAAAAAGAPEPVRQTSQPALRNLRTTPSANPAGSPDSGAAVAGPIRHRRGTVRMPPRLAQPLLRLRLKLFRLMQQHRL</sequence>
<dbReference type="Proteomes" id="UP001156831">
    <property type="component" value="Unassembled WGS sequence"/>
</dbReference>
<dbReference type="EMBL" id="JARXRN010000016">
    <property type="protein sequence ID" value="MDH5829418.1"/>
    <property type="molecule type" value="Genomic_DNA"/>
</dbReference>
<evidence type="ECO:0000256" key="2">
    <source>
        <dbReference type="SAM" id="MobiDB-lite"/>
    </source>
</evidence>
<dbReference type="InterPro" id="IPR010869">
    <property type="entry name" value="DUF1501"/>
</dbReference>
<gene>
    <name evidence="4" type="ORF">QFW80_02640</name>
</gene>
<name>A0ABT6JFF9_9GAMM</name>
<dbReference type="Pfam" id="PF07394">
    <property type="entry name" value="DUF1501"/>
    <property type="match status" value="1"/>
</dbReference>
<dbReference type="NCBIfam" id="TIGR01409">
    <property type="entry name" value="TAT_signal_seq"/>
    <property type="match status" value="1"/>
</dbReference>
<feature type="signal peptide" evidence="3">
    <location>
        <begin position="1"/>
        <end position="36"/>
    </location>
</feature>
<dbReference type="InterPro" id="IPR019546">
    <property type="entry name" value="TAT_signal_bac_arc"/>
</dbReference>
<dbReference type="RefSeq" id="WP_280599561.1">
    <property type="nucleotide sequence ID" value="NZ_JARXRN010000016.1"/>
</dbReference>
<evidence type="ECO:0000256" key="3">
    <source>
        <dbReference type="SAM" id="SignalP"/>
    </source>
</evidence>
<keyword evidence="5" id="KW-1185">Reference proteome</keyword>
<protein>
    <submittedName>
        <fullName evidence="4">DUF1501 domain-containing protein</fullName>
    </submittedName>
</protein>
<evidence type="ECO:0000256" key="1">
    <source>
        <dbReference type="ARBA" id="ARBA00022729"/>
    </source>
</evidence>
<accession>A0ABT6JFF9</accession>
<dbReference type="PANTHER" id="PTHR43737:SF1">
    <property type="entry name" value="DUF1501 DOMAIN-CONTAINING PROTEIN"/>
    <property type="match status" value="1"/>
</dbReference>
<feature type="region of interest" description="Disordered" evidence="2">
    <location>
        <begin position="461"/>
        <end position="491"/>
    </location>
</feature>
<comment type="caution">
    <text evidence="4">The sequence shown here is derived from an EMBL/GenBank/DDBJ whole genome shotgun (WGS) entry which is preliminary data.</text>
</comment>
<evidence type="ECO:0000313" key="4">
    <source>
        <dbReference type="EMBL" id="MDH5829418.1"/>
    </source>
</evidence>
<keyword evidence="1 3" id="KW-0732">Signal</keyword>
<reference evidence="4 5" key="1">
    <citation type="submission" date="2023-04" db="EMBL/GenBank/DDBJ databases">
        <title>Luteimonas sp. M1R5S18.</title>
        <authorList>
            <person name="Sun J.-Q."/>
        </authorList>
    </citation>
    <scope>NUCLEOTIDE SEQUENCE [LARGE SCALE GENOMIC DNA]</scope>
    <source>
        <strain evidence="4 5">M1R5S18</strain>
    </source>
</reference>
<dbReference type="PANTHER" id="PTHR43737">
    <property type="entry name" value="BLL7424 PROTEIN"/>
    <property type="match status" value="1"/>
</dbReference>
<dbReference type="InterPro" id="IPR006311">
    <property type="entry name" value="TAT_signal"/>
</dbReference>